<dbReference type="Proteomes" id="UP000275408">
    <property type="component" value="Unassembled WGS sequence"/>
</dbReference>
<feature type="region of interest" description="Disordered" evidence="1">
    <location>
        <begin position="34"/>
        <end position="176"/>
    </location>
</feature>
<dbReference type="PANTHER" id="PTHR12771:SF2">
    <property type="entry name" value="ELMO DOMAIN-CONTAINING PROTEIN 3"/>
    <property type="match status" value="1"/>
</dbReference>
<feature type="compositionally biased region" description="Basic and acidic residues" evidence="1">
    <location>
        <begin position="128"/>
        <end position="140"/>
    </location>
</feature>
<evidence type="ECO:0000256" key="1">
    <source>
        <dbReference type="SAM" id="MobiDB-lite"/>
    </source>
</evidence>
<dbReference type="Pfam" id="PF04727">
    <property type="entry name" value="ELMO_CED12"/>
    <property type="match status" value="1"/>
</dbReference>
<accession>A0A3M6U7N7</accession>
<dbReference type="EMBL" id="RCHS01002083">
    <property type="protein sequence ID" value="RMX49680.1"/>
    <property type="molecule type" value="Genomic_DNA"/>
</dbReference>
<name>A0A3M6U7N7_POCDA</name>
<feature type="compositionally biased region" description="Low complexity" evidence="1">
    <location>
        <begin position="107"/>
        <end position="121"/>
    </location>
</feature>
<organism evidence="3 4">
    <name type="scientific">Pocillopora damicornis</name>
    <name type="common">Cauliflower coral</name>
    <name type="synonym">Millepora damicornis</name>
    <dbReference type="NCBI Taxonomy" id="46731"/>
    <lineage>
        <taxon>Eukaryota</taxon>
        <taxon>Metazoa</taxon>
        <taxon>Cnidaria</taxon>
        <taxon>Anthozoa</taxon>
        <taxon>Hexacorallia</taxon>
        <taxon>Scleractinia</taxon>
        <taxon>Astrocoeniina</taxon>
        <taxon>Pocilloporidae</taxon>
        <taxon>Pocillopora</taxon>
    </lineage>
</organism>
<reference evidence="3 4" key="1">
    <citation type="journal article" date="2018" name="Sci. Rep.">
        <title>Comparative analysis of the Pocillopora damicornis genome highlights role of immune system in coral evolution.</title>
        <authorList>
            <person name="Cunning R."/>
            <person name="Bay R.A."/>
            <person name="Gillette P."/>
            <person name="Baker A.C."/>
            <person name="Traylor-Knowles N."/>
        </authorList>
    </citation>
    <scope>NUCLEOTIDE SEQUENCE [LARGE SCALE GENOMIC DNA]</scope>
    <source>
        <strain evidence="3">RSMAS</strain>
        <tissue evidence="3">Whole animal</tissue>
    </source>
</reference>
<keyword evidence="4" id="KW-1185">Reference proteome</keyword>
<dbReference type="PROSITE" id="PS51335">
    <property type="entry name" value="ELMO"/>
    <property type="match status" value="1"/>
</dbReference>
<dbReference type="PANTHER" id="PTHR12771">
    <property type="entry name" value="ENGULFMENT AND CELL MOTILITY"/>
    <property type="match status" value="1"/>
</dbReference>
<dbReference type="InterPro" id="IPR006816">
    <property type="entry name" value="ELMO_dom"/>
</dbReference>
<sequence>MDQLYSIKDGALSTFPNDIDDRLTMANLKNRKAAPDDLEAEAEKAFQRAAAQQNRNEDDEFDLEFESAFQNLPPSKADAKSDSSIKESAVSQEVSNGPSQLPIKTEGLPSSLPSSQGSSASELNRYSPRKETTNYSEKESASTSPTSDQMRPGKRRRRSDKDNIPPGIRKLPSPPTTLEQAQMEWDLVETVQPGSGQAGSRSPLITFQDAIRHFQTASYLEQHMSHIKPTVKHRGMAAVTHKLFGPPQMNSSLHLERNLIFALALCMFKNDETMHNQVLQTIYKKLTGTKLDCPRYGNHWELIGFQGLDPATDLRGCGFLGLLTTLYLVTDQRTHALALDIYKLSQHETQNFPFSIMSINITRIALQTLREEKLNKPCNRRRQVLNVFVEFYAAIFVHVYQVWKHQHKTISDSGFVLREAEKLAKKRPRDLHRNLERALADRQGLIKVDEDNFSPKAKQPDILDKFAGVCDLQVDEEEEVHLV</sequence>
<evidence type="ECO:0000259" key="2">
    <source>
        <dbReference type="PROSITE" id="PS51335"/>
    </source>
</evidence>
<feature type="compositionally biased region" description="Polar residues" evidence="1">
    <location>
        <begin position="89"/>
        <end position="99"/>
    </location>
</feature>
<dbReference type="STRING" id="46731.A0A3M6U7N7"/>
<proteinExistence type="predicted"/>
<comment type="caution">
    <text evidence="3">The sequence shown here is derived from an EMBL/GenBank/DDBJ whole genome shotgun (WGS) entry which is preliminary data.</text>
</comment>
<evidence type="ECO:0000313" key="3">
    <source>
        <dbReference type="EMBL" id="RMX49680.1"/>
    </source>
</evidence>
<evidence type="ECO:0000313" key="4">
    <source>
        <dbReference type="Proteomes" id="UP000275408"/>
    </source>
</evidence>
<protein>
    <recommendedName>
        <fullName evidence="2">ELMO domain-containing protein</fullName>
    </recommendedName>
</protein>
<feature type="domain" description="ELMO" evidence="2">
    <location>
        <begin position="274"/>
        <end position="428"/>
    </location>
</feature>
<dbReference type="InterPro" id="IPR050868">
    <property type="entry name" value="ELMO_domain-containing"/>
</dbReference>
<dbReference type="OrthoDB" id="266227at2759"/>
<gene>
    <name evidence="3" type="ORF">pdam_00002995</name>
</gene>
<dbReference type="AlphaFoldDB" id="A0A3M6U7N7"/>